<evidence type="ECO:0000256" key="1">
    <source>
        <dbReference type="SAM" id="Phobius"/>
    </source>
</evidence>
<dbReference type="InterPro" id="IPR008537">
    <property type="entry name" value="DUF819"/>
</dbReference>
<dbReference type="Pfam" id="PF05684">
    <property type="entry name" value="DUF819"/>
    <property type="match status" value="1"/>
</dbReference>
<keyword evidence="1" id="KW-1133">Transmembrane helix</keyword>
<gene>
    <name evidence="2" type="ORF">RJ641_007576</name>
</gene>
<keyword evidence="1" id="KW-0812">Transmembrane</keyword>
<feature type="transmembrane region" description="Helical" evidence="1">
    <location>
        <begin position="128"/>
        <end position="148"/>
    </location>
</feature>
<feature type="transmembrane region" description="Helical" evidence="1">
    <location>
        <begin position="67"/>
        <end position="90"/>
    </location>
</feature>
<dbReference type="EMBL" id="JBAMMX010000015">
    <property type="protein sequence ID" value="KAK6925857.1"/>
    <property type="molecule type" value="Genomic_DNA"/>
</dbReference>
<reference evidence="2 3" key="1">
    <citation type="submission" date="2023-12" db="EMBL/GenBank/DDBJ databases">
        <title>A high-quality genome assembly for Dillenia turbinata (Dilleniales).</title>
        <authorList>
            <person name="Chanderbali A."/>
        </authorList>
    </citation>
    <scope>NUCLEOTIDE SEQUENCE [LARGE SCALE GENOMIC DNA]</scope>
    <source>
        <strain evidence="2">LSX21</strain>
        <tissue evidence="2">Leaf</tissue>
    </source>
</reference>
<sequence>MKLGEDKAWEHIKWSIGEYFGGLATSNLGIISCESPTYSIVLEFLMPMVVPFLLFRADMRRVIQSTGTVFLAFLLRSTVGTVVAFVMVLMRSLGQDNWKIAATLMGRRIGGAVNYVAMSEALYVSPSVLAAGLAADNIICAVVLFTLASRAPPED</sequence>
<keyword evidence="3" id="KW-1185">Reference proteome</keyword>
<dbReference type="AlphaFoldDB" id="A0AAN8VE65"/>
<comment type="caution">
    <text evidence="2">The sequence shown here is derived from an EMBL/GenBank/DDBJ whole genome shotgun (WGS) entry which is preliminary data.</text>
</comment>
<name>A0AAN8VE65_9MAGN</name>
<evidence type="ECO:0000313" key="2">
    <source>
        <dbReference type="EMBL" id="KAK6925857.1"/>
    </source>
</evidence>
<organism evidence="2 3">
    <name type="scientific">Dillenia turbinata</name>
    <dbReference type="NCBI Taxonomy" id="194707"/>
    <lineage>
        <taxon>Eukaryota</taxon>
        <taxon>Viridiplantae</taxon>
        <taxon>Streptophyta</taxon>
        <taxon>Embryophyta</taxon>
        <taxon>Tracheophyta</taxon>
        <taxon>Spermatophyta</taxon>
        <taxon>Magnoliopsida</taxon>
        <taxon>eudicotyledons</taxon>
        <taxon>Gunneridae</taxon>
        <taxon>Pentapetalae</taxon>
        <taxon>Dilleniales</taxon>
        <taxon>Dilleniaceae</taxon>
        <taxon>Dillenia</taxon>
    </lineage>
</organism>
<dbReference type="Proteomes" id="UP001370490">
    <property type="component" value="Unassembled WGS sequence"/>
</dbReference>
<protein>
    <submittedName>
        <fullName evidence="2">Uncharacterized protein</fullName>
    </submittedName>
</protein>
<proteinExistence type="predicted"/>
<dbReference type="PANTHER" id="PTHR34289:SF3">
    <property type="entry name" value="PROTEIN, PUTATIVE (DUF819)-RELATED"/>
    <property type="match status" value="1"/>
</dbReference>
<dbReference type="PANTHER" id="PTHR34289">
    <property type="entry name" value="PROTEIN, PUTATIVE (DUF819)-RELATED"/>
    <property type="match status" value="1"/>
</dbReference>
<feature type="transmembrane region" description="Helical" evidence="1">
    <location>
        <begin position="37"/>
        <end position="55"/>
    </location>
</feature>
<accession>A0AAN8VE65</accession>
<keyword evidence="1" id="KW-0472">Membrane</keyword>
<evidence type="ECO:0000313" key="3">
    <source>
        <dbReference type="Proteomes" id="UP001370490"/>
    </source>
</evidence>
<dbReference type="PROSITE" id="PS51257">
    <property type="entry name" value="PROKAR_LIPOPROTEIN"/>
    <property type="match status" value="1"/>
</dbReference>